<feature type="compositionally biased region" description="Low complexity" evidence="1">
    <location>
        <begin position="481"/>
        <end position="521"/>
    </location>
</feature>
<feature type="compositionally biased region" description="Pro residues" evidence="1">
    <location>
        <begin position="185"/>
        <end position="205"/>
    </location>
</feature>
<evidence type="ECO:0000313" key="3">
    <source>
        <dbReference type="RefSeq" id="XP_031767749.1"/>
    </source>
</evidence>
<feature type="compositionally biased region" description="Basic and acidic residues" evidence="1">
    <location>
        <begin position="657"/>
        <end position="667"/>
    </location>
</feature>
<dbReference type="GeneID" id="113509555"/>
<dbReference type="OrthoDB" id="6126662at2759"/>
<keyword evidence="2" id="KW-1185">Reference proteome</keyword>
<reference evidence="3 4" key="1">
    <citation type="submission" date="2025-04" db="UniProtKB">
        <authorList>
            <consortium name="RefSeq"/>
        </authorList>
    </citation>
    <scope>IDENTIFICATION</scope>
    <source>
        <tissue evidence="3 4">Whole adult</tissue>
    </source>
</reference>
<evidence type="ECO:0000256" key="1">
    <source>
        <dbReference type="SAM" id="MobiDB-lite"/>
    </source>
</evidence>
<organism evidence="2 4">
    <name type="scientific">Galleria mellonella</name>
    <name type="common">Greater wax moth</name>
    <dbReference type="NCBI Taxonomy" id="7137"/>
    <lineage>
        <taxon>Eukaryota</taxon>
        <taxon>Metazoa</taxon>
        <taxon>Ecdysozoa</taxon>
        <taxon>Arthropoda</taxon>
        <taxon>Hexapoda</taxon>
        <taxon>Insecta</taxon>
        <taxon>Pterygota</taxon>
        <taxon>Neoptera</taxon>
        <taxon>Endopterygota</taxon>
        <taxon>Lepidoptera</taxon>
        <taxon>Glossata</taxon>
        <taxon>Ditrysia</taxon>
        <taxon>Pyraloidea</taxon>
        <taxon>Pyralidae</taxon>
        <taxon>Galleriinae</taxon>
        <taxon>Galleria</taxon>
    </lineage>
</organism>
<feature type="compositionally biased region" description="Basic and acidic residues" evidence="1">
    <location>
        <begin position="522"/>
        <end position="536"/>
    </location>
</feature>
<dbReference type="RefSeq" id="XP_031767750.1">
    <property type="nucleotide sequence ID" value="XM_031911890.1"/>
</dbReference>
<proteinExistence type="predicted"/>
<feature type="compositionally biased region" description="Polar residues" evidence="1">
    <location>
        <begin position="458"/>
        <end position="479"/>
    </location>
</feature>
<feature type="region of interest" description="Disordered" evidence="1">
    <location>
        <begin position="458"/>
        <end position="607"/>
    </location>
</feature>
<feature type="region of interest" description="Disordered" evidence="1">
    <location>
        <begin position="155"/>
        <end position="230"/>
    </location>
</feature>
<feature type="compositionally biased region" description="Basic and acidic residues" evidence="1">
    <location>
        <begin position="590"/>
        <end position="600"/>
    </location>
</feature>
<dbReference type="RefSeq" id="XP_031767749.1">
    <property type="nucleotide sequence ID" value="XM_031911889.1"/>
</dbReference>
<feature type="compositionally biased region" description="Polar residues" evidence="1">
    <location>
        <begin position="206"/>
        <end position="230"/>
    </location>
</feature>
<feature type="compositionally biased region" description="Basic and acidic residues" evidence="1">
    <location>
        <begin position="628"/>
        <end position="643"/>
    </location>
</feature>
<feature type="compositionally biased region" description="Polar residues" evidence="1">
    <location>
        <begin position="537"/>
        <end position="552"/>
    </location>
</feature>
<gene>
    <name evidence="3 4" type="primary">LOC113509555</name>
</gene>
<dbReference type="Proteomes" id="UP001652740">
    <property type="component" value="Unplaced"/>
</dbReference>
<feature type="compositionally biased region" description="Pro residues" evidence="1">
    <location>
        <begin position="163"/>
        <end position="175"/>
    </location>
</feature>
<dbReference type="SUPFAM" id="SSF50729">
    <property type="entry name" value="PH domain-like"/>
    <property type="match status" value="1"/>
</dbReference>
<name>A0A6J3C7G4_GALME</name>
<sequence>MSYGHDEGPVYYREIQKNAYLKRVSNESSGSKLRPLGHKKVPLKPMWTVFCVHNGRTPFLEQYPEAESSATLAHKPVWRACLRTARHVTASVKPRAGVEHDFLIDTDHGPVRMIAPDWDSMQDWVTTLRNKLHELKILSKGENVYCAAPAAPVPRAAARDPTSPLPPTPPVPPDRVPGIELIPSVRPPPEEPPPPSPPPPSPPPSNTVDISNWDENPQPSTSQEMQQPKSVTKICGQNICLDDSILKRNTEVTDSDEEFFAEVDRIHSSVDVDEYRNMDDPHSYGERFEEFKQTVVVGEEDSSHTSGVDNVSSDHPATNITVIQVSNKPPHTAIPVLGPETDVFNFNFEQKLSIQPDQPFVNIVNTEVNVTTTENGYGTVYKDNEYGHLSLTTTVNLTDVKVTDGVYERLCMASTSAENPINKLRHSDKIRKSSLPNLDIESTYEYLFPNNNRTNIRLCTDSNDGNQANTNVRNSNGQVDSVGGSHSNSNISNGISQSNSNTDGSSRDNSNSNSNGGSTRDITNRNTRDEANENRQKNITVSVSNAVPTENEPSARVLRSNVERSYSQNAYDTSDRMRQHLIRRVQNISPKRDNKNDKSEVSQPKPIWKRGLTELSLLTRLRGIANGKRQESPTRHEVERSESQRVVTSPVKVVRRSRPEARVDSTRRRSSSLSNGQSPPAAPLAALAAPPATLAPLRARQAAALRAEQRRGAAVPAAVSARDPPVFADYDGHVWVARWGGSGWRAGGRSGDRVAAVRAMQPRDAAHARLLLRADPAHPVDMLFYRVPLGKIYVLNRRENESLGIKLDNECNIVSVDRASAAGRAGLPLAGRWALTEVNNRPLTLLKGGEEEMNRLAMHGSEISILIQPAALVKKLRAAIKANKTLMSMR</sequence>
<evidence type="ECO:0000313" key="4">
    <source>
        <dbReference type="RefSeq" id="XP_031767750.1"/>
    </source>
</evidence>
<evidence type="ECO:0000313" key="2">
    <source>
        <dbReference type="Proteomes" id="UP001652740"/>
    </source>
</evidence>
<feature type="region of interest" description="Disordered" evidence="1">
    <location>
        <begin position="625"/>
        <end position="684"/>
    </location>
</feature>
<protein>
    <submittedName>
        <fullName evidence="3 4">Uncharacterized protein LOC113509555 isoform X1</fullName>
    </submittedName>
</protein>
<accession>A0A6J3C7G4</accession>
<dbReference type="AlphaFoldDB" id="A0A6J3C7G4"/>
<feature type="compositionally biased region" description="Polar residues" evidence="1">
    <location>
        <begin position="563"/>
        <end position="572"/>
    </location>
</feature>
<dbReference type="KEGG" id="gmw:113509555"/>